<evidence type="ECO:0000256" key="1">
    <source>
        <dbReference type="SAM" id="SignalP"/>
    </source>
</evidence>
<feature type="signal peptide" evidence="1">
    <location>
        <begin position="1"/>
        <end position="20"/>
    </location>
</feature>
<name>A0A5B0MX54_PUCGR</name>
<dbReference type="Proteomes" id="UP000325313">
    <property type="component" value="Unassembled WGS sequence"/>
</dbReference>
<protein>
    <recommendedName>
        <fullName evidence="4">Secreted protein</fullName>
    </recommendedName>
</protein>
<accession>A0A5B0MX54</accession>
<proteinExistence type="predicted"/>
<feature type="chain" id="PRO_5022677784" description="Secreted protein" evidence="1">
    <location>
        <begin position="21"/>
        <end position="118"/>
    </location>
</feature>
<dbReference type="AlphaFoldDB" id="A0A5B0MX54"/>
<evidence type="ECO:0000313" key="2">
    <source>
        <dbReference type="EMBL" id="KAA1081505.1"/>
    </source>
</evidence>
<keyword evidence="1" id="KW-0732">Signal</keyword>
<evidence type="ECO:0008006" key="4">
    <source>
        <dbReference type="Google" id="ProtNLM"/>
    </source>
</evidence>
<gene>
    <name evidence="2" type="ORF">PGTUg99_008171</name>
</gene>
<reference evidence="2 3" key="1">
    <citation type="submission" date="2019-05" db="EMBL/GenBank/DDBJ databases">
        <title>Emergence of the Ug99 lineage of the wheat stem rust pathogen through somatic hybridization.</title>
        <authorList>
            <person name="Li F."/>
            <person name="Upadhyaya N.M."/>
            <person name="Sperschneider J."/>
            <person name="Matny O."/>
            <person name="Nguyen-Phuc H."/>
            <person name="Mago R."/>
            <person name="Raley C."/>
            <person name="Miller M.E."/>
            <person name="Silverstein K.A.T."/>
            <person name="Henningsen E."/>
            <person name="Hirsch C.D."/>
            <person name="Visser B."/>
            <person name="Pretorius Z.A."/>
            <person name="Steffenson B.J."/>
            <person name="Schwessinger B."/>
            <person name="Dodds P.N."/>
            <person name="Figueroa M."/>
        </authorList>
    </citation>
    <scope>NUCLEOTIDE SEQUENCE [LARGE SCALE GENOMIC DNA]</scope>
    <source>
        <strain evidence="2 3">Ug99</strain>
    </source>
</reference>
<dbReference type="EMBL" id="VDEP01000441">
    <property type="protein sequence ID" value="KAA1081505.1"/>
    <property type="molecule type" value="Genomic_DNA"/>
</dbReference>
<sequence length="118" mass="12925">MNSLFYAACFMALLQWTALAMPTLAPRADQVAASHKGQSDEKCFLGCGLFGNSFYTYPFGSSYLVNPYNLYYGNSFYGGGLNYNLGYNNLYGNFGIGANVGLFKKDAAEPNKHHENSA</sequence>
<evidence type="ECO:0000313" key="3">
    <source>
        <dbReference type="Proteomes" id="UP000325313"/>
    </source>
</evidence>
<comment type="caution">
    <text evidence="2">The sequence shown here is derived from an EMBL/GenBank/DDBJ whole genome shotgun (WGS) entry which is preliminary data.</text>
</comment>
<organism evidence="2 3">
    <name type="scientific">Puccinia graminis f. sp. tritici</name>
    <dbReference type="NCBI Taxonomy" id="56615"/>
    <lineage>
        <taxon>Eukaryota</taxon>
        <taxon>Fungi</taxon>
        <taxon>Dikarya</taxon>
        <taxon>Basidiomycota</taxon>
        <taxon>Pucciniomycotina</taxon>
        <taxon>Pucciniomycetes</taxon>
        <taxon>Pucciniales</taxon>
        <taxon>Pucciniaceae</taxon>
        <taxon>Puccinia</taxon>
    </lineage>
</organism>